<accession>A0A8S5MGK7</accession>
<evidence type="ECO:0000313" key="1">
    <source>
        <dbReference type="EMBL" id="DAD81183.1"/>
    </source>
</evidence>
<sequence>MLAEKNGHARAWPFSSAMRCRIMLNVIFLTEKFYRRYIDCPEIEQKTSRPYIRVGVLIDGVLWAIPMRSNINHEHTIWTDKANKCGIDFTKAVVIDNPAEYISSIKPHIRPNEFEVLKSINSYTIEQKMRQYIKKYKKAKQHINISRNRNIVKFSTLQYFEDYI</sequence>
<dbReference type="InterPro" id="IPR049929">
    <property type="entry name" value="TenpN-like"/>
</dbReference>
<organism evidence="1">
    <name type="scientific">Phage sp. ctrsQ3</name>
    <dbReference type="NCBI Taxonomy" id="2826752"/>
    <lineage>
        <taxon>Viruses</taxon>
    </lineage>
</organism>
<protein>
    <submittedName>
        <fullName evidence="1">Toxin</fullName>
    </submittedName>
</protein>
<dbReference type="EMBL" id="BK014897">
    <property type="protein sequence ID" value="DAD81183.1"/>
    <property type="molecule type" value="Genomic_DNA"/>
</dbReference>
<reference evidence="1" key="1">
    <citation type="journal article" date="2021" name="Proc. Natl. Acad. Sci. U.S.A.">
        <title>A Catalog of Tens of Thousands of Viruses from Human Metagenomes Reveals Hidden Associations with Chronic Diseases.</title>
        <authorList>
            <person name="Tisza M.J."/>
            <person name="Buck C.B."/>
        </authorList>
    </citation>
    <scope>NUCLEOTIDE SEQUENCE</scope>
    <source>
        <strain evidence="1">CtrsQ3</strain>
    </source>
</reference>
<dbReference type="NCBIfam" id="NF047358">
    <property type="entry name" value="TenpIN"/>
    <property type="match status" value="1"/>
</dbReference>
<proteinExistence type="predicted"/>
<name>A0A8S5MGK7_9VIRU</name>
<dbReference type="CDD" id="cd17493">
    <property type="entry name" value="toxin_TenpN"/>
    <property type="match status" value="1"/>
</dbReference>